<dbReference type="PANTHER" id="PTHR13622">
    <property type="entry name" value="THIAMIN PYROPHOSPHOKINASE"/>
    <property type="match status" value="1"/>
</dbReference>
<dbReference type="InterPro" id="IPR015797">
    <property type="entry name" value="NUDIX_hydrolase-like_dom_sf"/>
</dbReference>
<dbReference type="EMBL" id="AY816080">
    <property type="protein sequence ID" value="AAW27812.1"/>
    <property type="molecule type" value="mRNA"/>
</dbReference>
<evidence type="ECO:0000313" key="4">
    <source>
        <dbReference type="Proteomes" id="UP000311919"/>
    </source>
</evidence>
<dbReference type="PROSITE" id="PS51462">
    <property type="entry name" value="NUDIX"/>
    <property type="match status" value="1"/>
</dbReference>
<dbReference type="FunFam" id="3.90.79.10:FF:000019">
    <property type="entry name" value="Thiamin pyrophosphokinase, putative"/>
    <property type="match status" value="1"/>
</dbReference>
<dbReference type="OrthoDB" id="10261522at2759"/>
<organism evidence="2">
    <name type="scientific">Schistosoma japonicum</name>
    <name type="common">Blood fluke</name>
    <dbReference type="NCBI Taxonomy" id="6182"/>
    <lineage>
        <taxon>Eukaryota</taxon>
        <taxon>Metazoa</taxon>
        <taxon>Spiralia</taxon>
        <taxon>Lophotrochozoa</taxon>
        <taxon>Platyhelminthes</taxon>
        <taxon>Trematoda</taxon>
        <taxon>Digenea</taxon>
        <taxon>Strigeidida</taxon>
        <taxon>Schistosomatoidea</taxon>
        <taxon>Schistosomatidae</taxon>
        <taxon>Schistosoma</taxon>
    </lineage>
</organism>
<name>Q5D8P4_SCHJA</name>
<dbReference type="Pfam" id="PF00293">
    <property type="entry name" value="NUDIX"/>
    <property type="match status" value="1"/>
</dbReference>
<reference evidence="3 4" key="3">
    <citation type="submission" date="2019-03" db="EMBL/GenBank/DDBJ databases">
        <title>An improved genome assembly of the fluke Schistosoma japonicum.</title>
        <authorList>
            <person name="Hu W."/>
            <person name="Luo F."/>
            <person name="Yin M."/>
            <person name="Mo X."/>
            <person name="Sun C."/>
            <person name="Wu Q."/>
            <person name="Zhu B."/>
            <person name="Xiang M."/>
            <person name="Wang J."/>
            <person name="Wang Y."/>
            <person name="Zhang T."/>
            <person name="Xu B."/>
            <person name="Zheng H."/>
            <person name="Feng Z."/>
        </authorList>
    </citation>
    <scope>NUCLEOTIDE SEQUENCE [LARGE SCALE GENOMIC DNA]</scope>
    <source>
        <strain evidence="3">HuSjv2</strain>
        <tissue evidence="3">Worms</tissue>
    </source>
</reference>
<reference evidence="2" key="2">
    <citation type="journal article" date="2006" name="PLoS Pathog.">
        <title>New perspectives on host-parasite interplay by comparative transcriptomic and proteomic analyses of Schistosoma japonicum.</title>
        <authorList>
            <person name="Liu F."/>
            <person name="Lu J."/>
            <person name="Hu W."/>
            <person name="Wang S.Y."/>
            <person name="Cui S.J."/>
            <person name="Chi M."/>
            <person name="Yan Q."/>
            <person name="Wang X.R."/>
            <person name="Song H.D."/>
            <person name="Xu X.N."/>
            <person name="Wang J.J."/>
            <person name="Zhang X.L."/>
            <person name="Zhang X."/>
            <person name="Wang Z.Q."/>
            <person name="Xue C.L."/>
            <person name="Brindley P.J."/>
            <person name="McManus D.P."/>
            <person name="Yang P.Y."/>
            <person name="Feng Z."/>
            <person name="Chen Z."/>
            <person name="Han Z.G."/>
        </authorList>
    </citation>
    <scope>NUCLEOTIDE SEQUENCE</scope>
</reference>
<dbReference type="Pfam" id="PF15916">
    <property type="entry name" value="DUF4743"/>
    <property type="match status" value="1"/>
</dbReference>
<proteinExistence type="evidence at transcript level"/>
<dbReference type="STRING" id="6182.Q5D8P4"/>
<reference evidence="2" key="1">
    <citation type="submission" date="2004-11" db="EMBL/GenBank/DDBJ databases">
        <title>The full-length cDNA sequences of Schistosoma japonicum genes.</title>
        <authorList>
            <person name="Han Z."/>
        </authorList>
    </citation>
    <scope>NUCLEOTIDE SEQUENCE</scope>
</reference>
<dbReference type="PANTHER" id="PTHR13622:SF8">
    <property type="entry name" value="THIAMIN PYROPHOSPHOKINASE 1"/>
    <property type="match status" value="1"/>
</dbReference>
<dbReference type="CDD" id="cd03676">
    <property type="entry name" value="NUDIX_Tnr3_like"/>
    <property type="match status" value="1"/>
</dbReference>
<dbReference type="SUPFAM" id="SSF55811">
    <property type="entry name" value="Nudix"/>
    <property type="match status" value="1"/>
</dbReference>
<gene>
    <name evidence="3" type="ORF">EWB00_011171</name>
</gene>
<evidence type="ECO:0000313" key="3">
    <source>
        <dbReference type="EMBL" id="TNN17457.1"/>
    </source>
</evidence>
<evidence type="ECO:0000259" key="1">
    <source>
        <dbReference type="PROSITE" id="PS51462"/>
    </source>
</evidence>
<keyword evidence="4" id="KW-1185">Reference proteome</keyword>
<dbReference type="Gene3D" id="3.90.79.10">
    <property type="entry name" value="Nucleoside Triphosphate Pyrophosphohydrolase"/>
    <property type="match status" value="1"/>
</dbReference>
<dbReference type="InterPro" id="IPR031804">
    <property type="entry name" value="DUF4743"/>
</dbReference>
<feature type="domain" description="Nudix hydrolase" evidence="1">
    <location>
        <begin position="106"/>
        <end position="309"/>
    </location>
</feature>
<dbReference type="AlphaFoldDB" id="Q5D8P4"/>
<dbReference type="InterPro" id="IPR000086">
    <property type="entry name" value="NUDIX_hydrolase_dom"/>
</dbReference>
<dbReference type="GO" id="GO:0044715">
    <property type="term" value="F:8-oxo-dGDP phosphatase activity"/>
    <property type="evidence" value="ECO:0007669"/>
    <property type="project" value="TreeGrafter"/>
</dbReference>
<dbReference type="Proteomes" id="UP000311919">
    <property type="component" value="Unassembled WGS sequence"/>
</dbReference>
<sequence length="336" mass="38318">MAVTPFFNLRNLVLNKCNNFLLAGSSRDKCYKFLLDGYFVGFIQPGVLDWLLKYAKVFVKISHPQHGDQCVTVHQTLTNVKDRSDAVAEVMQDLRATSPFKALKGWRNEDYGVYIHNREKLLLKIERSASNLLGVIRYGVHVNGFFSSRCNYYQKSDRVTNGNLHSSDDPKSLDQTDPDNVFMWLGIRSMNKPTWPGMLDNMAAGGLTYGLDAVECARKECQEEASVPAHMLDKLTLVNQLSYIFEDERGVCPQIEYCFDLELPPDFIPVSSDGEVDSFQLVSISEIKQLIFDERFKSNSALVVLDFLYRHKFIDKDSDPRHAEIQSLMHVNLPLD</sequence>
<protein>
    <submittedName>
        <fullName evidence="3">Nudix hydrolase 20 isoform 2</fullName>
    </submittedName>
    <submittedName>
        <fullName evidence="2">SJCHGC05885 protein</fullName>
    </submittedName>
</protein>
<accession>Q5D8P4</accession>
<keyword evidence="3" id="KW-0378">Hydrolase</keyword>
<dbReference type="EMBL" id="SKCS01000093">
    <property type="protein sequence ID" value="TNN17457.1"/>
    <property type="molecule type" value="Genomic_DNA"/>
</dbReference>
<evidence type="ECO:0000313" key="2">
    <source>
        <dbReference type="EMBL" id="AAW27812.1"/>
    </source>
</evidence>